<accession>A0AAV1JWV4</accession>
<keyword evidence="2" id="KW-1185">Reference proteome</keyword>
<organism evidence="1 2">
    <name type="scientific">Leptosia nina</name>
    <dbReference type="NCBI Taxonomy" id="320188"/>
    <lineage>
        <taxon>Eukaryota</taxon>
        <taxon>Metazoa</taxon>
        <taxon>Ecdysozoa</taxon>
        <taxon>Arthropoda</taxon>
        <taxon>Hexapoda</taxon>
        <taxon>Insecta</taxon>
        <taxon>Pterygota</taxon>
        <taxon>Neoptera</taxon>
        <taxon>Endopterygota</taxon>
        <taxon>Lepidoptera</taxon>
        <taxon>Glossata</taxon>
        <taxon>Ditrysia</taxon>
        <taxon>Papilionoidea</taxon>
        <taxon>Pieridae</taxon>
        <taxon>Pierinae</taxon>
        <taxon>Leptosia</taxon>
    </lineage>
</organism>
<dbReference type="EMBL" id="CAVLEF010000174">
    <property type="protein sequence ID" value="CAK1552900.1"/>
    <property type="molecule type" value="Genomic_DNA"/>
</dbReference>
<dbReference type="AlphaFoldDB" id="A0AAV1JWV4"/>
<sequence>MCCNPVLYHCPTPLYEPHVPLCTSLLPFCKLLLPTHALGSQAYRLENYRPRRAASLVPTATPNRPTLID</sequence>
<evidence type="ECO:0000313" key="1">
    <source>
        <dbReference type="EMBL" id="CAK1552900.1"/>
    </source>
</evidence>
<comment type="caution">
    <text evidence="1">The sequence shown here is derived from an EMBL/GenBank/DDBJ whole genome shotgun (WGS) entry which is preliminary data.</text>
</comment>
<evidence type="ECO:0000313" key="2">
    <source>
        <dbReference type="Proteomes" id="UP001497472"/>
    </source>
</evidence>
<dbReference type="Proteomes" id="UP001497472">
    <property type="component" value="Unassembled WGS sequence"/>
</dbReference>
<proteinExistence type="predicted"/>
<gene>
    <name evidence="1" type="ORF">LNINA_LOCUS11926</name>
</gene>
<name>A0AAV1JWV4_9NEOP</name>
<reference evidence="1 2" key="1">
    <citation type="submission" date="2023-11" db="EMBL/GenBank/DDBJ databases">
        <authorList>
            <person name="Okamura Y."/>
        </authorList>
    </citation>
    <scope>NUCLEOTIDE SEQUENCE [LARGE SCALE GENOMIC DNA]</scope>
</reference>
<protein>
    <submittedName>
        <fullName evidence="1">Uncharacterized protein</fullName>
    </submittedName>
</protein>